<keyword evidence="3" id="KW-1185">Reference proteome</keyword>
<feature type="region of interest" description="Disordered" evidence="1">
    <location>
        <begin position="38"/>
        <end position="85"/>
    </location>
</feature>
<protein>
    <submittedName>
        <fullName evidence="2">Uncharacterized protein</fullName>
    </submittedName>
</protein>
<organism evidence="2 3">
    <name type="scientific">Elysia crispata</name>
    <name type="common">lettuce slug</name>
    <dbReference type="NCBI Taxonomy" id="231223"/>
    <lineage>
        <taxon>Eukaryota</taxon>
        <taxon>Metazoa</taxon>
        <taxon>Spiralia</taxon>
        <taxon>Lophotrochozoa</taxon>
        <taxon>Mollusca</taxon>
        <taxon>Gastropoda</taxon>
        <taxon>Heterobranchia</taxon>
        <taxon>Euthyneura</taxon>
        <taxon>Panpulmonata</taxon>
        <taxon>Sacoglossa</taxon>
        <taxon>Placobranchoidea</taxon>
        <taxon>Plakobranchidae</taxon>
        <taxon>Elysia</taxon>
    </lineage>
</organism>
<feature type="region of interest" description="Disordered" evidence="1">
    <location>
        <begin position="207"/>
        <end position="230"/>
    </location>
</feature>
<comment type="caution">
    <text evidence="2">The sequence shown here is derived from an EMBL/GenBank/DDBJ whole genome shotgun (WGS) entry which is preliminary data.</text>
</comment>
<accession>A0AAE1DMC3</accession>
<reference evidence="2" key="1">
    <citation type="journal article" date="2023" name="G3 (Bethesda)">
        <title>A reference genome for the long-term kleptoplast-retaining sea slug Elysia crispata morphotype clarki.</title>
        <authorList>
            <person name="Eastman K.E."/>
            <person name="Pendleton A.L."/>
            <person name="Shaikh M.A."/>
            <person name="Suttiyut T."/>
            <person name="Ogas R."/>
            <person name="Tomko P."/>
            <person name="Gavelis G."/>
            <person name="Widhalm J.R."/>
            <person name="Wisecaver J.H."/>
        </authorList>
    </citation>
    <scope>NUCLEOTIDE SEQUENCE</scope>
    <source>
        <strain evidence="2">ECLA1</strain>
    </source>
</reference>
<name>A0AAE1DMC3_9GAST</name>
<evidence type="ECO:0000256" key="1">
    <source>
        <dbReference type="SAM" id="MobiDB-lite"/>
    </source>
</evidence>
<dbReference type="InterPro" id="IPR007914">
    <property type="entry name" value="UPF0193"/>
</dbReference>
<evidence type="ECO:0000313" key="2">
    <source>
        <dbReference type="EMBL" id="KAK3775742.1"/>
    </source>
</evidence>
<proteinExistence type="predicted"/>
<dbReference type="Proteomes" id="UP001283361">
    <property type="component" value="Unassembled WGS sequence"/>
</dbReference>
<dbReference type="Pfam" id="PF05250">
    <property type="entry name" value="UPF0193"/>
    <property type="match status" value="1"/>
</dbReference>
<gene>
    <name evidence="2" type="ORF">RRG08_044798</name>
</gene>
<dbReference type="AlphaFoldDB" id="A0AAE1DMC3"/>
<dbReference type="PANTHER" id="PTHR28348:SF1">
    <property type="entry name" value="UPF0193 PROTEIN EVG1"/>
    <property type="match status" value="1"/>
</dbReference>
<dbReference type="PANTHER" id="PTHR28348">
    <property type="entry name" value="UPF0193 PROTEIN EVG1"/>
    <property type="match status" value="1"/>
</dbReference>
<evidence type="ECO:0000313" key="3">
    <source>
        <dbReference type="Proteomes" id="UP001283361"/>
    </source>
</evidence>
<sequence length="230" mass="26454">MSGQGGFWNSPQVVYSKQTHDLLKDMMRESKLTSFQQRHLEKTLRGGGQLPSRVPPTTSKIDHRTPKVQASPPKVLNPKVYSGGVRSKNTMERMGAFEKPEYVPPRGFTRSAREKEKLANIMAYGEDQPKIPMKNIRVRLEPLSPLPDRFDELQKEIKDRQDFLKEMEAIGKGEQYRVIIATEISQKVREMELIDKKRSLELQHMIEEDEKKKKEQAKKSASAIPKPDVL</sequence>
<dbReference type="EMBL" id="JAWDGP010003283">
    <property type="protein sequence ID" value="KAK3775742.1"/>
    <property type="molecule type" value="Genomic_DNA"/>
</dbReference>